<evidence type="ECO:0000256" key="8">
    <source>
        <dbReference type="SAM" id="Phobius"/>
    </source>
</evidence>
<dbReference type="SUPFAM" id="SSF81345">
    <property type="entry name" value="ABC transporter involved in vitamin B12 uptake, BtuC"/>
    <property type="match status" value="1"/>
</dbReference>
<dbReference type="RefSeq" id="WP_036751824.1">
    <property type="nucleotide sequence ID" value="NZ_JAGSGC010000007.1"/>
</dbReference>
<comment type="subcellular location">
    <subcellularLocation>
        <location evidence="1">Cell membrane</location>
        <topology evidence="1">Multi-pass membrane protein</topology>
    </subcellularLocation>
</comment>
<protein>
    <submittedName>
        <fullName evidence="9">ABC transporter permease</fullName>
    </submittedName>
</protein>
<feature type="transmembrane region" description="Helical" evidence="8">
    <location>
        <begin position="265"/>
        <end position="284"/>
    </location>
</feature>
<dbReference type="PANTHER" id="PTHR30472">
    <property type="entry name" value="FERRIC ENTEROBACTIN TRANSPORT SYSTEM PERMEASE PROTEIN"/>
    <property type="match status" value="1"/>
</dbReference>
<feature type="transmembrane region" description="Helical" evidence="8">
    <location>
        <begin position="130"/>
        <end position="157"/>
    </location>
</feature>
<keyword evidence="3" id="KW-0813">Transport</keyword>
<feature type="transmembrane region" description="Helical" evidence="8">
    <location>
        <begin position="6"/>
        <end position="22"/>
    </location>
</feature>
<dbReference type="Proteomes" id="UP000027192">
    <property type="component" value="Unassembled WGS sequence"/>
</dbReference>
<accession>A0A066RN11</accession>
<keyword evidence="6 8" id="KW-1133">Transmembrane helix</keyword>
<keyword evidence="7 8" id="KW-0472">Membrane</keyword>
<dbReference type="EMBL" id="JMIB01000019">
    <property type="protein sequence ID" value="KDM91714.1"/>
    <property type="molecule type" value="Genomic_DNA"/>
</dbReference>
<reference evidence="9 10" key="1">
    <citation type="submission" date="2014-04" db="EMBL/GenBank/DDBJ databases">
        <title>Draft genome sequence of Photobacterium halotolerans S2753: a solonamide, ngercheumicin and holomycin producer.</title>
        <authorList>
            <person name="Machado H.R."/>
            <person name="Gram L."/>
        </authorList>
    </citation>
    <scope>NUCLEOTIDE SEQUENCE [LARGE SCALE GENOMIC DNA]</scope>
    <source>
        <strain evidence="9 10">S2753</strain>
    </source>
</reference>
<dbReference type="PANTHER" id="PTHR30472:SF19">
    <property type="entry name" value="PETROBACTIN IMPORT SYSTEM PERMEASE PROTEIN YCLO"/>
    <property type="match status" value="1"/>
</dbReference>
<evidence type="ECO:0000256" key="6">
    <source>
        <dbReference type="ARBA" id="ARBA00022989"/>
    </source>
</evidence>
<keyword evidence="5 8" id="KW-0812">Transmembrane</keyword>
<proteinExistence type="inferred from homology"/>
<evidence type="ECO:0000313" key="10">
    <source>
        <dbReference type="Proteomes" id="UP000027192"/>
    </source>
</evidence>
<dbReference type="OrthoDB" id="9796260at2"/>
<comment type="caution">
    <text evidence="9">The sequence shown here is derived from an EMBL/GenBank/DDBJ whole genome shotgun (WGS) entry which is preliminary data.</text>
</comment>
<dbReference type="Gene3D" id="1.10.3470.10">
    <property type="entry name" value="ABC transporter involved in vitamin B12 uptake, BtuC"/>
    <property type="match status" value="1"/>
</dbReference>
<evidence type="ECO:0000256" key="5">
    <source>
        <dbReference type="ARBA" id="ARBA00022692"/>
    </source>
</evidence>
<keyword evidence="10" id="KW-1185">Reference proteome</keyword>
<feature type="transmembrane region" description="Helical" evidence="8">
    <location>
        <begin position="290"/>
        <end position="310"/>
    </location>
</feature>
<evidence type="ECO:0000256" key="4">
    <source>
        <dbReference type="ARBA" id="ARBA00022475"/>
    </source>
</evidence>
<dbReference type="Pfam" id="PF01032">
    <property type="entry name" value="FecCD"/>
    <property type="match status" value="1"/>
</dbReference>
<feature type="transmembrane region" description="Helical" evidence="8">
    <location>
        <begin position="77"/>
        <end position="97"/>
    </location>
</feature>
<gene>
    <name evidence="9" type="ORF">EA58_10110</name>
</gene>
<dbReference type="InterPro" id="IPR037294">
    <property type="entry name" value="ABC_BtuC-like"/>
</dbReference>
<evidence type="ECO:0000313" key="9">
    <source>
        <dbReference type="EMBL" id="KDM91714.1"/>
    </source>
</evidence>
<dbReference type="CDD" id="cd06550">
    <property type="entry name" value="TM_ABC_iron-siderophores_like"/>
    <property type="match status" value="1"/>
</dbReference>
<name>A0A066RN11_9GAMM</name>
<evidence type="ECO:0000256" key="7">
    <source>
        <dbReference type="ARBA" id="ARBA00023136"/>
    </source>
</evidence>
<feature type="transmembrane region" description="Helical" evidence="8">
    <location>
        <begin position="178"/>
        <end position="200"/>
    </location>
</feature>
<dbReference type="GO" id="GO:0022857">
    <property type="term" value="F:transmembrane transporter activity"/>
    <property type="evidence" value="ECO:0007669"/>
    <property type="project" value="InterPro"/>
</dbReference>
<organism evidence="9 10">
    <name type="scientific">Photobacterium galatheae</name>
    <dbReference type="NCBI Taxonomy" id="1654360"/>
    <lineage>
        <taxon>Bacteria</taxon>
        <taxon>Pseudomonadati</taxon>
        <taxon>Pseudomonadota</taxon>
        <taxon>Gammaproteobacteria</taxon>
        <taxon>Vibrionales</taxon>
        <taxon>Vibrionaceae</taxon>
        <taxon>Photobacterium</taxon>
    </lineage>
</organism>
<evidence type="ECO:0000256" key="1">
    <source>
        <dbReference type="ARBA" id="ARBA00004651"/>
    </source>
</evidence>
<dbReference type="STRING" id="1654360.EA58_10110"/>
<keyword evidence="4" id="KW-1003">Cell membrane</keyword>
<dbReference type="GO" id="GO:0005886">
    <property type="term" value="C:plasma membrane"/>
    <property type="evidence" value="ECO:0007669"/>
    <property type="project" value="UniProtKB-SubCell"/>
</dbReference>
<feature type="transmembrane region" description="Helical" evidence="8">
    <location>
        <begin position="104"/>
        <end position="124"/>
    </location>
</feature>
<feature type="transmembrane region" description="Helical" evidence="8">
    <location>
        <begin position="42"/>
        <end position="62"/>
    </location>
</feature>
<dbReference type="GO" id="GO:0033214">
    <property type="term" value="P:siderophore-iron import into cell"/>
    <property type="evidence" value="ECO:0007669"/>
    <property type="project" value="TreeGrafter"/>
</dbReference>
<sequence length="315" mass="35350">MRNSMKVIWIAALSVLVIGYFIGQGLTPDNYSFFLSRRIPKVLAICLAAIAISASSMVFQTITNNRILTPSILGFDFLYIMLQTLIVVVFGSASFLIINQKINFFVCVLLMTGLSTLLFSLYFRRRNTNVFTLLLLGIVLGSLFSNISNFFAMLIDPNEFTVIQNAMFASFNNVNSELVYWCVPILMLCLLYLLGLSPQLDVMWLGEDNARSLGVDTRKLTLQVMLVVSVMISISTALVGPVLFFGLIVVSLTREIFQTYHHKSLILISSLMAVLLLISGQYFVEKVLRFETTVSVLINFVGGSYFLYLLTRNKI</sequence>
<evidence type="ECO:0000256" key="2">
    <source>
        <dbReference type="ARBA" id="ARBA00007935"/>
    </source>
</evidence>
<comment type="similarity">
    <text evidence="2">Belongs to the binding-protein-dependent transport system permease family. FecCD subfamily.</text>
</comment>
<dbReference type="InterPro" id="IPR000522">
    <property type="entry name" value="ABC_transptr_permease_BtuC"/>
</dbReference>
<evidence type="ECO:0000256" key="3">
    <source>
        <dbReference type="ARBA" id="ARBA00022448"/>
    </source>
</evidence>
<feature type="transmembrane region" description="Helical" evidence="8">
    <location>
        <begin position="220"/>
        <end position="253"/>
    </location>
</feature>
<dbReference type="AlphaFoldDB" id="A0A066RN11"/>